<accession>A0A8T0C6U8</accession>
<evidence type="ECO:0000313" key="2">
    <source>
        <dbReference type="Proteomes" id="UP000016480"/>
    </source>
</evidence>
<reference evidence="1 2" key="1">
    <citation type="journal article" date="2012" name="J. Bacteriol.">
        <title>Genome sequence of the cycloprodigiosin-producing bacterial strain Pseudoalteromonas rubra ATCC 29570(T).</title>
        <authorList>
            <person name="Xie B.B."/>
            <person name="Shu Y.L."/>
            <person name="Qin Q.L."/>
            <person name="Rong J.C."/>
            <person name="Zhang X.Y."/>
            <person name="Chen X.L."/>
            <person name="Zhou B.C."/>
            <person name="Zhang Y.Z."/>
        </authorList>
    </citation>
    <scope>NUCLEOTIDE SEQUENCE [LARGE SCALE GENOMIC DNA]</scope>
    <source>
        <strain evidence="1 2">DSM 6842</strain>
    </source>
</reference>
<organism evidence="1 2">
    <name type="scientific">Pseudoalteromonas rubra</name>
    <dbReference type="NCBI Taxonomy" id="43658"/>
    <lineage>
        <taxon>Bacteria</taxon>
        <taxon>Pseudomonadati</taxon>
        <taxon>Pseudomonadota</taxon>
        <taxon>Gammaproteobacteria</taxon>
        <taxon>Alteromonadales</taxon>
        <taxon>Pseudoalteromonadaceae</taxon>
        <taxon>Pseudoalteromonas</taxon>
    </lineage>
</organism>
<proteinExistence type="predicted"/>
<dbReference type="EMBL" id="AHCD03000035">
    <property type="protein sequence ID" value="KAF7786487.1"/>
    <property type="molecule type" value="Genomic_DNA"/>
</dbReference>
<name>A0A8T0C6U8_9GAMM</name>
<comment type="caution">
    <text evidence="1">The sequence shown here is derived from an EMBL/GenBank/DDBJ whole genome shotgun (WGS) entry which is preliminary data.</text>
</comment>
<dbReference type="AlphaFoldDB" id="A0A8T0C6U8"/>
<sequence>MQFHDPDYEGGANLYSLRQAQYKYSEGYRARLHKPAFKKDSSWVQLAKVPEVEAGG</sequence>
<gene>
    <name evidence="1" type="ORF">PRUB_a1070</name>
</gene>
<evidence type="ECO:0000313" key="1">
    <source>
        <dbReference type="EMBL" id="KAF7786487.1"/>
    </source>
</evidence>
<dbReference type="Proteomes" id="UP000016480">
    <property type="component" value="Unassembled WGS sequence"/>
</dbReference>
<protein>
    <submittedName>
        <fullName evidence="1">Uncharacterized protein</fullName>
    </submittedName>
</protein>